<dbReference type="Gene3D" id="3.40.50.620">
    <property type="entry name" value="HUPs"/>
    <property type="match status" value="1"/>
</dbReference>
<dbReference type="CDD" id="cd23659">
    <property type="entry name" value="USP_At3g01520-like"/>
    <property type="match status" value="1"/>
</dbReference>
<dbReference type="EMBL" id="BPVZ01000210">
    <property type="protein sequence ID" value="GKV46534.1"/>
    <property type="molecule type" value="Genomic_DNA"/>
</dbReference>
<dbReference type="InterPro" id="IPR006016">
    <property type="entry name" value="UspA"/>
</dbReference>
<keyword evidence="3" id="KW-1185">Reference proteome</keyword>
<reference evidence="2 3" key="1">
    <citation type="journal article" date="2021" name="Commun. Biol.">
        <title>The genome of Shorea leprosula (Dipterocarpaceae) highlights the ecological relevance of drought in aseasonal tropical rainforests.</title>
        <authorList>
            <person name="Ng K.K.S."/>
            <person name="Kobayashi M.J."/>
            <person name="Fawcett J.A."/>
            <person name="Hatakeyama M."/>
            <person name="Paape T."/>
            <person name="Ng C.H."/>
            <person name="Ang C.C."/>
            <person name="Tnah L.H."/>
            <person name="Lee C.T."/>
            <person name="Nishiyama T."/>
            <person name="Sese J."/>
            <person name="O'Brien M.J."/>
            <person name="Copetti D."/>
            <person name="Mohd Noor M.I."/>
            <person name="Ong R.C."/>
            <person name="Putra M."/>
            <person name="Sireger I.Z."/>
            <person name="Indrioko S."/>
            <person name="Kosugi Y."/>
            <person name="Izuno A."/>
            <person name="Isagi Y."/>
            <person name="Lee S.L."/>
            <person name="Shimizu K.K."/>
        </authorList>
    </citation>
    <scope>NUCLEOTIDE SEQUENCE [LARGE SCALE GENOMIC DNA]</scope>
    <source>
        <strain evidence="2">214</strain>
    </source>
</reference>
<dbReference type="Pfam" id="PF00582">
    <property type="entry name" value="Usp"/>
    <property type="match status" value="1"/>
</dbReference>
<gene>
    <name evidence="2" type="ORF">SLEP1_g53510</name>
</gene>
<evidence type="ECO:0000259" key="1">
    <source>
        <dbReference type="Pfam" id="PF00582"/>
    </source>
</evidence>
<dbReference type="PRINTS" id="PR01438">
    <property type="entry name" value="UNVRSLSTRESS"/>
</dbReference>
<name>A0AAV5MA19_9ROSI</name>
<protein>
    <recommendedName>
        <fullName evidence="1">UspA domain-containing protein</fullName>
    </recommendedName>
</protein>
<dbReference type="AlphaFoldDB" id="A0AAV5MA19"/>
<comment type="caution">
    <text evidence="2">The sequence shown here is derived from an EMBL/GenBank/DDBJ whole genome shotgun (WGS) entry which is preliminary data.</text>
</comment>
<sequence>MEDRKGKKKIMVAVDESHCSYNALQWTLDHLADTISDSKLIIFNASNPIAYGYISAATYNTSPPDLIAIMKENQDKLTSALLEKAKEVCAKRGIVAETIAEVGDPKEKICEAAEKLSVQLLILGSHGRGVIKRAFLGSVSNYCVHNAKCPVLVVKKPA</sequence>
<accession>A0AAV5MA19</accession>
<dbReference type="InterPro" id="IPR014729">
    <property type="entry name" value="Rossmann-like_a/b/a_fold"/>
</dbReference>
<proteinExistence type="predicted"/>
<dbReference type="SUPFAM" id="SSF52402">
    <property type="entry name" value="Adenine nucleotide alpha hydrolases-like"/>
    <property type="match status" value="1"/>
</dbReference>
<evidence type="ECO:0000313" key="2">
    <source>
        <dbReference type="EMBL" id="GKV46534.1"/>
    </source>
</evidence>
<feature type="domain" description="UspA" evidence="1">
    <location>
        <begin position="8"/>
        <end position="155"/>
    </location>
</feature>
<dbReference type="InterPro" id="IPR006015">
    <property type="entry name" value="Universal_stress_UspA"/>
</dbReference>
<evidence type="ECO:0000313" key="3">
    <source>
        <dbReference type="Proteomes" id="UP001054252"/>
    </source>
</evidence>
<dbReference type="PANTHER" id="PTHR31964:SF113">
    <property type="entry name" value="USPA DOMAIN-CONTAINING PROTEIN"/>
    <property type="match status" value="1"/>
</dbReference>
<dbReference type="PANTHER" id="PTHR31964">
    <property type="entry name" value="ADENINE NUCLEOTIDE ALPHA HYDROLASES-LIKE SUPERFAMILY PROTEIN"/>
    <property type="match status" value="1"/>
</dbReference>
<organism evidence="2 3">
    <name type="scientific">Rubroshorea leprosula</name>
    <dbReference type="NCBI Taxonomy" id="152421"/>
    <lineage>
        <taxon>Eukaryota</taxon>
        <taxon>Viridiplantae</taxon>
        <taxon>Streptophyta</taxon>
        <taxon>Embryophyta</taxon>
        <taxon>Tracheophyta</taxon>
        <taxon>Spermatophyta</taxon>
        <taxon>Magnoliopsida</taxon>
        <taxon>eudicotyledons</taxon>
        <taxon>Gunneridae</taxon>
        <taxon>Pentapetalae</taxon>
        <taxon>rosids</taxon>
        <taxon>malvids</taxon>
        <taxon>Malvales</taxon>
        <taxon>Dipterocarpaceae</taxon>
        <taxon>Rubroshorea</taxon>
    </lineage>
</organism>
<dbReference type="Proteomes" id="UP001054252">
    <property type="component" value="Unassembled WGS sequence"/>
</dbReference>